<dbReference type="PANTHER" id="PTHR37984">
    <property type="entry name" value="PROTEIN CBG26694"/>
    <property type="match status" value="1"/>
</dbReference>
<dbReference type="SUPFAM" id="SSF50630">
    <property type="entry name" value="Acid proteases"/>
    <property type="match status" value="1"/>
</dbReference>
<dbReference type="Gene3D" id="3.10.10.10">
    <property type="entry name" value="HIV Type 1 Reverse Transcriptase, subunit A, domain 1"/>
    <property type="match status" value="1"/>
</dbReference>
<accession>A0ABM1W0V6</accession>
<dbReference type="PANTHER" id="PTHR37984:SF9">
    <property type="entry name" value="INTEGRASE CATALYTIC DOMAIN-CONTAINING PROTEIN"/>
    <property type="match status" value="1"/>
</dbReference>
<sequence>MTCIGDEALDALDGMRLSDEEREDLDQIIKSFDEYCIGEVNETFESYKFHKRNQKQYKTIDSYVTELRQLAKRCNFVEEDRMIRDRLVIGIQNDDIREKLLEQKKLSLSESGTLDIYRAQEKAKTQLQAMSISTEPQVNKLGKPTQYRNSQNHSKLKPHIPAHKCGRCGRQHERRRRPAQEAICRSFQKKGHFSNVCRTPKTTSKKPYKNRANILKDEEKGYLGAVFGPGQQNQWQANVTVNERSIDFKLDTGADKTVIPKSCVPANTKICRSQKRLYGPSGEQVRIVREFQAELKLDTGNCAKQKIYVLENLPQPLLGKPAIKELDMLKRINVLKRESDFKKEFPELFTSLGKLKKEYKIEMRESVIPFSVATPRRLALPLHKKVEQELKRLKEDEIIKKIDSSTQWCAPIVVVRKKEGKVRICVVLSKLNEGVKRDCYFAYYRASFGSVSGATVFSKLNCNSGISLRPPF</sequence>
<feature type="domain" description="Peptidase A2" evidence="2">
    <location>
        <begin position="246"/>
        <end position="322"/>
    </location>
</feature>
<dbReference type="InterPro" id="IPR001995">
    <property type="entry name" value="Peptidase_A2_cat"/>
</dbReference>
<evidence type="ECO:0000259" key="2">
    <source>
        <dbReference type="PROSITE" id="PS50175"/>
    </source>
</evidence>
<dbReference type="Gene3D" id="2.40.70.10">
    <property type="entry name" value="Acid Proteases"/>
    <property type="match status" value="1"/>
</dbReference>
<evidence type="ECO:0000313" key="3">
    <source>
        <dbReference type="Proteomes" id="UP000694888"/>
    </source>
</evidence>
<reference evidence="4" key="1">
    <citation type="submission" date="2025-08" db="UniProtKB">
        <authorList>
            <consortium name="RefSeq"/>
        </authorList>
    </citation>
    <scope>IDENTIFICATION</scope>
</reference>
<protein>
    <submittedName>
        <fullName evidence="4">Uncharacterized protein LOC118478562</fullName>
    </submittedName>
</protein>
<dbReference type="InterPro" id="IPR043502">
    <property type="entry name" value="DNA/RNA_pol_sf"/>
</dbReference>
<dbReference type="InterPro" id="IPR021109">
    <property type="entry name" value="Peptidase_aspartic_dom_sf"/>
</dbReference>
<dbReference type="PROSITE" id="PS50175">
    <property type="entry name" value="ASP_PROT_RETROV"/>
    <property type="match status" value="1"/>
</dbReference>
<dbReference type="InterPro" id="IPR050951">
    <property type="entry name" value="Retrovirus_Pol_polyprotein"/>
</dbReference>
<dbReference type="Pfam" id="PF00077">
    <property type="entry name" value="RVP"/>
    <property type="match status" value="1"/>
</dbReference>
<proteinExistence type="predicted"/>
<keyword evidence="1" id="KW-0378">Hydrolase</keyword>
<keyword evidence="3" id="KW-1185">Reference proteome</keyword>
<dbReference type="Proteomes" id="UP000694888">
    <property type="component" value="Unplaced"/>
</dbReference>
<dbReference type="RefSeq" id="XP_035828299.1">
    <property type="nucleotide sequence ID" value="XM_035972406.1"/>
</dbReference>
<organism evidence="3 4">
    <name type="scientific">Aplysia californica</name>
    <name type="common">California sea hare</name>
    <dbReference type="NCBI Taxonomy" id="6500"/>
    <lineage>
        <taxon>Eukaryota</taxon>
        <taxon>Metazoa</taxon>
        <taxon>Spiralia</taxon>
        <taxon>Lophotrochozoa</taxon>
        <taxon>Mollusca</taxon>
        <taxon>Gastropoda</taxon>
        <taxon>Heterobranchia</taxon>
        <taxon>Euthyneura</taxon>
        <taxon>Tectipleura</taxon>
        <taxon>Aplysiida</taxon>
        <taxon>Aplysioidea</taxon>
        <taxon>Aplysiidae</taxon>
        <taxon>Aplysia</taxon>
    </lineage>
</organism>
<evidence type="ECO:0000313" key="4">
    <source>
        <dbReference type="RefSeq" id="XP_035828299.1"/>
    </source>
</evidence>
<dbReference type="SUPFAM" id="SSF56672">
    <property type="entry name" value="DNA/RNA polymerases"/>
    <property type="match status" value="1"/>
</dbReference>
<gene>
    <name evidence="4" type="primary">LOC118478562</name>
</gene>
<evidence type="ECO:0000256" key="1">
    <source>
        <dbReference type="ARBA" id="ARBA00022801"/>
    </source>
</evidence>
<dbReference type="InterPro" id="IPR018061">
    <property type="entry name" value="Retropepsins"/>
</dbReference>
<dbReference type="GeneID" id="118478562"/>
<name>A0ABM1W0V6_APLCA</name>